<dbReference type="PANTHER" id="PTHR33147:SF129">
    <property type="entry name" value="DEFENSIN-LIKE PROTEIN 2-RELATED"/>
    <property type="match status" value="1"/>
</dbReference>
<evidence type="ECO:0000256" key="1">
    <source>
        <dbReference type="ARBA" id="ARBA00022529"/>
    </source>
</evidence>
<dbReference type="InterPro" id="IPR008176">
    <property type="entry name" value="Defensin_plant"/>
</dbReference>
<evidence type="ECO:0000313" key="7">
    <source>
        <dbReference type="EMBL" id="PQP95384.1"/>
    </source>
</evidence>
<keyword evidence="1" id="KW-0929">Antimicrobial</keyword>
<dbReference type="STRING" id="2094558.A0A314XLN5"/>
<gene>
    <name evidence="7" type="ORF">Pyn_27245</name>
</gene>
<dbReference type="Gene3D" id="3.30.30.10">
    <property type="entry name" value="Knottin, scorpion toxin-like"/>
    <property type="match status" value="1"/>
</dbReference>
<dbReference type="SUPFAM" id="SSF57095">
    <property type="entry name" value="Scorpion toxin-like"/>
    <property type="match status" value="1"/>
</dbReference>
<feature type="signal peptide" evidence="5">
    <location>
        <begin position="1"/>
        <end position="23"/>
    </location>
</feature>
<dbReference type="GO" id="GO:0005739">
    <property type="term" value="C:mitochondrion"/>
    <property type="evidence" value="ECO:0007669"/>
    <property type="project" value="TreeGrafter"/>
</dbReference>
<sequence length="87" mass="9471">MDRSMRLVSAALVLALLLVATEMGPMAAEGRIAKVVESKKRTCESQSKKFKGICFLTSYCATSCETEGFNGGQCRGFRRTCFCSKAC</sequence>
<dbReference type="GO" id="GO:0031640">
    <property type="term" value="P:killing of cells of another organism"/>
    <property type="evidence" value="ECO:0007669"/>
    <property type="project" value="UniProtKB-KW"/>
</dbReference>
<reference evidence="7 8" key="1">
    <citation type="submission" date="2018-02" db="EMBL/GenBank/DDBJ databases">
        <title>Draft genome of wild Prunus yedoensis var. nudiflora.</title>
        <authorList>
            <person name="Baek S."/>
            <person name="Kim J.-H."/>
            <person name="Choi K."/>
            <person name="Kim G.-B."/>
            <person name="Cho A."/>
            <person name="Jang H."/>
            <person name="Shin C.-H."/>
            <person name="Yu H.-J."/>
            <person name="Mun J.-H."/>
        </authorList>
    </citation>
    <scope>NUCLEOTIDE SEQUENCE [LARGE SCALE GENOMIC DNA]</scope>
    <source>
        <strain evidence="8">cv. Jeju island</strain>
        <tissue evidence="7">Leaf</tissue>
    </source>
</reference>
<dbReference type="InterPro" id="IPR003614">
    <property type="entry name" value="Knottins"/>
</dbReference>
<dbReference type="PROSITE" id="PS00940">
    <property type="entry name" value="GAMMA_THIONIN"/>
    <property type="match status" value="1"/>
</dbReference>
<evidence type="ECO:0000259" key="6">
    <source>
        <dbReference type="SMART" id="SM00505"/>
    </source>
</evidence>
<keyword evidence="4" id="KW-1015">Disulfide bond</keyword>
<dbReference type="AlphaFoldDB" id="A0A314XLN5"/>
<dbReference type="OrthoDB" id="1063609at2759"/>
<organism evidence="7 8">
    <name type="scientific">Prunus yedoensis var. nudiflora</name>
    <dbReference type="NCBI Taxonomy" id="2094558"/>
    <lineage>
        <taxon>Eukaryota</taxon>
        <taxon>Viridiplantae</taxon>
        <taxon>Streptophyta</taxon>
        <taxon>Embryophyta</taxon>
        <taxon>Tracheophyta</taxon>
        <taxon>Spermatophyta</taxon>
        <taxon>Magnoliopsida</taxon>
        <taxon>eudicotyledons</taxon>
        <taxon>Gunneridae</taxon>
        <taxon>Pentapetalae</taxon>
        <taxon>rosids</taxon>
        <taxon>fabids</taxon>
        <taxon>Rosales</taxon>
        <taxon>Rosaceae</taxon>
        <taxon>Amygdaloideae</taxon>
        <taxon>Amygdaleae</taxon>
        <taxon>Prunus</taxon>
    </lineage>
</organism>
<evidence type="ECO:0000256" key="4">
    <source>
        <dbReference type="ARBA" id="ARBA00023157"/>
    </source>
</evidence>
<dbReference type="Proteomes" id="UP000250321">
    <property type="component" value="Unassembled WGS sequence"/>
</dbReference>
<feature type="domain" description="Knottins-like" evidence="6">
    <location>
        <begin position="42"/>
        <end position="87"/>
    </location>
</feature>
<evidence type="ECO:0000313" key="8">
    <source>
        <dbReference type="Proteomes" id="UP000250321"/>
    </source>
</evidence>
<evidence type="ECO:0000256" key="3">
    <source>
        <dbReference type="ARBA" id="ARBA00022729"/>
    </source>
</evidence>
<comment type="caution">
    <text evidence="7">The sequence shown here is derived from an EMBL/GenBank/DDBJ whole genome shotgun (WGS) entry which is preliminary data.</text>
</comment>
<name>A0A314XLN5_PRUYE</name>
<dbReference type="EMBL" id="PJQY01002246">
    <property type="protein sequence ID" value="PQP95384.1"/>
    <property type="molecule type" value="Genomic_DNA"/>
</dbReference>
<accession>A0A314XLN5</accession>
<dbReference type="SMART" id="SM00505">
    <property type="entry name" value="Knot1"/>
    <property type="match status" value="1"/>
</dbReference>
<dbReference type="PANTHER" id="PTHR33147">
    <property type="entry name" value="DEFENSIN-LIKE PROTEIN 1"/>
    <property type="match status" value="1"/>
</dbReference>
<keyword evidence="2" id="KW-0295">Fungicide</keyword>
<keyword evidence="3 5" id="KW-0732">Signal</keyword>
<feature type="chain" id="PRO_5016404064" evidence="5">
    <location>
        <begin position="24"/>
        <end position="87"/>
    </location>
</feature>
<protein>
    <submittedName>
        <fullName evidence="7">Defensin-like protein 1</fullName>
    </submittedName>
</protein>
<dbReference type="Pfam" id="PF00304">
    <property type="entry name" value="Gamma-thionin"/>
    <property type="match status" value="1"/>
</dbReference>
<dbReference type="CDD" id="cd00107">
    <property type="entry name" value="Knot1"/>
    <property type="match status" value="1"/>
</dbReference>
<proteinExistence type="predicted"/>
<evidence type="ECO:0000256" key="2">
    <source>
        <dbReference type="ARBA" id="ARBA00022577"/>
    </source>
</evidence>
<evidence type="ECO:0000256" key="5">
    <source>
        <dbReference type="SAM" id="SignalP"/>
    </source>
</evidence>
<dbReference type="GO" id="GO:0009505">
    <property type="term" value="C:plant-type cell wall"/>
    <property type="evidence" value="ECO:0007669"/>
    <property type="project" value="TreeGrafter"/>
</dbReference>
<keyword evidence="8" id="KW-1185">Reference proteome</keyword>
<dbReference type="PRINTS" id="PR00288">
    <property type="entry name" value="PUROTHIONIN"/>
</dbReference>
<dbReference type="InterPro" id="IPR036574">
    <property type="entry name" value="Scorpion_toxin-like_sf"/>
</dbReference>
<dbReference type="GO" id="GO:0050832">
    <property type="term" value="P:defense response to fungus"/>
    <property type="evidence" value="ECO:0007669"/>
    <property type="project" value="UniProtKB-KW"/>
</dbReference>